<dbReference type="PANTHER" id="PTHR42916">
    <property type="entry name" value="2-SUCCINYL-5-ENOLPYRUVYL-6-HYDROXY-3-CYCLOHEXENE-1-CARBOXYLATE SYNTHASE"/>
    <property type="match status" value="1"/>
</dbReference>
<evidence type="ECO:0000256" key="7">
    <source>
        <dbReference type="SAM" id="MobiDB-lite"/>
    </source>
</evidence>
<dbReference type="Proteomes" id="UP000727993">
    <property type="component" value="Unassembled WGS sequence"/>
</dbReference>
<dbReference type="InterPro" id="IPR032264">
    <property type="entry name" value="MenD_middle"/>
</dbReference>
<evidence type="ECO:0000256" key="5">
    <source>
        <dbReference type="ARBA" id="ARBA00023211"/>
    </source>
</evidence>
<comment type="catalytic activity">
    <reaction evidence="6">
        <text>isochorismate + 2-oxoglutarate + H(+) = 5-enolpyruvoyl-6-hydroxy-2-succinyl-cyclohex-3-ene-1-carboxylate + CO2</text>
        <dbReference type="Rhea" id="RHEA:25593"/>
        <dbReference type="ChEBI" id="CHEBI:15378"/>
        <dbReference type="ChEBI" id="CHEBI:16526"/>
        <dbReference type="ChEBI" id="CHEBI:16810"/>
        <dbReference type="ChEBI" id="CHEBI:29780"/>
        <dbReference type="ChEBI" id="CHEBI:58818"/>
        <dbReference type="EC" id="2.2.1.9"/>
    </reaction>
</comment>
<organism evidence="10 11">
    <name type="scientific">Candidatus Neomicrothrix subdominans</name>
    <dbReference type="NCBI Taxonomy" id="2954438"/>
    <lineage>
        <taxon>Bacteria</taxon>
        <taxon>Bacillati</taxon>
        <taxon>Actinomycetota</taxon>
        <taxon>Acidimicrobiia</taxon>
        <taxon>Acidimicrobiales</taxon>
        <taxon>Microthrixaceae</taxon>
        <taxon>Candidatus Neomicrothrix</taxon>
    </lineage>
</organism>
<evidence type="ECO:0000313" key="10">
    <source>
        <dbReference type="EMBL" id="MBK9298184.1"/>
    </source>
</evidence>
<comment type="subunit">
    <text evidence="6">Homodimer.</text>
</comment>
<evidence type="ECO:0000313" key="11">
    <source>
        <dbReference type="Proteomes" id="UP000727993"/>
    </source>
</evidence>
<feature type="compositionally biased region" description="Low complexity" evidence="7">
    <location>
        <begin position="219"/>
        <end position="236"/>
    </location>
</feature>
<dbReference type="EC" id="2.2.1.9" evidence="6"/>
<name>A0A936TFW1_9ACTN</name>
<evidence type="ECO:0000256" key="4">
    <source>
        <dbReference type="ARBA" id="ARBA00023052"/>
    </source>
</evidence>
<evidence type="ECO:0000259" key="9">
    <source>
        <dbReference type="Pfam" id="PF16582"/>
    </source>
</evidence>
<dbReference type="Pfam" id="PF02776">
    <property type="entry name" value="TPP_enzyme_N"/>
    <property type="match status" value="1"/>
</dbReference>
<dbReference type="Gene3D" id="3.40.50.970">
    <property type="match status" value="2"/>
</dbReference>
<evidence type="ECO:0000259" key="8">
    <source>
        <dbReference type="Pfam" id="PF02776"/>
    </source>
</evidence>
<keyword evidence="5 6" id="KW-0464">Manganese</keyword>
<keyword evidence="1 6" id="KW-0808">Transferase</keyword>
<dbReference type="GO" id="GO:0030976">
    <property type="term" value="F:thiamine pyrophosphate binding"/>
    <property type="evidence" value="ECO:0007669"/>
    <property type="project" value="UniProtKB-UniRule"/>
</dbReference>
<dbReference type="HAMAP" id="MF_01659">
    <property type="entry name" value="MenD"/>
    <property type="match status" value="1"/>
</dbReference>
<dbReference type="SUPFAM" id="SSF52518">
    <property type="entry name" value="Thiamin diphosphate-binding fold (THDP-binding)"/>
    <property type="match status" value="2"/>
</dbReference>
<proteinExistence type="inferred from homology"/>
<dbReference type="EMBL" id="JADJZA010000008">
    <property type="protein sequence ID" value="MBK9298184.1"/>
    <property type="molecule type" value="Genomic_DNA"/>
</dbReference>
<dbReference type="CDD" id="cd02009">
    <property type="entry name" value="TPP_SHCHC_synthase"/>
    <property type="match status" value="1"/>
</dbReference>
<comment type="cofactor">
    <cofactor evidence="6">
        <name>Mg(2+)</name>
        <dbReference type="ChEBI" id="CHEBI:18420"/>
    </cofactor>
    <cofactor evidence="6">
        <name>Mn(2+)</name>
        <dbReference type="ChEBI" id="CHEBI:29035"/>
    </cofactor>
</comment>
<evidence type="ECO:0000256" key="3">
    <source>
        <dbReference type="ARBA" id="ARBA00022842"/>
    </source>
</evidence>
<dbReference type="PANTHER" id="PTHR42916:SF1">
    <property type="entry name" value="PROTEIN PHYLLO, CHLOROPLASTIC"/>
    <property type="match status" value="1"/>
</dbReference>
<feature type="compositionally biased region" description="Polar residues" evidence="7">
    <location>
        <begin position="629"/>
        <end position="641"/>
    </location>
</feature>
<feature type="region of interest" description="Disordered" evidence="7">
    <location>
        <begin position="621"/>
        <end position="651"/>
    </location>
</feature>
<comment type="cofactor">
    <cofactor evidence="6">
        <name>thiamine diphosphate</name>
        <dbReference type="ChEBI" id="CHEBI:58937"/>
    </cofactor>
    <text evidence="6">Binds 1 thiamine pyrophosphate per subunit.</text>
</comment>
<dbReference type="Gene3D" id="3.40.50.1220">
    <property type="entry name" value="TPP-binding domain"/>
    <property type="match status" value="1"/>
</dbReference>
<dbReference type="GO" id="GO:0009234">
    <property type="term" value="P:menaquinone biosynthetic process"/>
    <property type="evidence" value="ECO:0007669"/>
    <property type="project" value="UniProtKB-UniRule"/>
</dbReference>
<dbReference type="CDD" id="cd07037">
    <property type="entry name" value="TPP_PYR_MenD"/>
    <property type="match status" value="1"/>
</dbReference>
<comment type="function">
    <text evidence="6">Catalyzes the thiamine diphosphate-dependent decarboxylation of 2-oxoglutarate and the subsequent addition of the resulting succinic semialdehyde-thiamine pyrophosphate anion to isochorismate to yield 2-succinyl-5-enolpyruvyl-6-hydroxy-3-cyclohexene-1-carboxylate (SEPHCHC).</text>
</comment>
<protein>
    <recommendedName>
        <fullName evidence="6">2-succinyl-5-enolpyruvyl-6-hydroxy-3-cyclohexene-1-carboxylate synthase</fullName>
        <shortName evidence="6">SEPHCHC synthase</shortName>
        <ecNumber evidence="6">2.2.1.9</ecNumber>
    </recommendedName>
    <alternativeName>
        <fullName evidence="6">Menaquinone biosynthesis protein MenD</fullName>
    </alternativeName>
</protein>
<gene>
    <name evidence="6 10" type="primary">menD</name>
    <name evidence="10" type="ORF">IPN02_15380</name>
</gene>
<comment type="caution">
    <text evidence="10">The sequence shown here is derived from an EMBL/GenBank/DDBJ whole genome shotgun (WGS) entry which is preliminary data.</text>
</comment>
<keyword evidence="2 6" id="KW-0479">Metal-binding</keyword>
<evidence type="ECO:0000256" key="6">
    <source>
        <dbReference type="HAMAP-Rule" id="MF_01659"/>
    </source>
</evidence>
<dbReference type="GO" id="GO:0070204">
    <property type="term" value="F:2-succinyl-5-enolpyruvyl-6-hydroxy-3-cyclohexene-1-carboxylic-acid synthase activity"/>
    <property type="evidence" value="ECO:0007669"/>
    <property type="project" value="UniProtKB-UniRule"/>
</dbReference>
<dbReference type="InterPro" id="IPR012001">
    <property type="entry name" value="Thiamin_PyroP_enz_TPP-bd_dom"/>
</dbReference>
<evidence type="ECO:0000256" key="1">
    <source>
        <dbReference type="ARBA" id="ARBA00022679"/>
    </source>
</evidence>
<comment type="pathway">
    <text evidence="6">Quinol/quinone metabolism; 1,4-dihydroxy-2-naphthoate biosynthesis; 1,4-dihydroxy-2-naphthoate from chorismate: step 2/7.</text>
</comment>
<dbReference type="AlphaFoldDB" id="A0A936TFW1"/>
<dbReference type="InterPro" id="IPR004433">
    <property type="entry name" value="MenaQ_synth_MenD"/>
</dbReference>
<dbReference type="Pfam" id="PF16582">
    <property type="entry name" value="TPP_enzyme_M_2"/>
    <property type="match status" value="1"/>
</dbReference>
<reference evidence="10 11" key="1">
    <citation type="submission" date="2020-10" db="EMBL/GenBank/DDBJ databases">
        <title>Connecting structure to function with the recovery of over 1000 high-quality activated sludge metagenome-assembled genomes encoding full-length rRNA genes using long-read sequencing.</title>
        <authorList>
            <person name="Singleton C.M."/>
            <person name="Petriglieri F."/>
            <person name="Kristensen J.M."/>
            <person name="Kirkegaard R.H."/>
            <person name="Michaelsen T.Y."/>
            <person name="Andersen M.H."/>
            <person name="Karst S.M."/>
            <person name="Dueholm M.S."/>
            <person name="Nielsen P.H."/>
            <person name="Albertsen M."/>
        </authorList>
    </citation>
    <scope>NUCLEOTIDE SEQUENCE [LARGE SCALE GENOMIC DNA]</scope>
    <source>
        <strain evidence="10">Lyne_18-Q3-R50-59_MAXAC.006</strain>
    </source>
</reference>
<evidence type="ECO:0000256" key="2">
    <source>
        <dbReference type="ARBA" id="ARBA00022723"/>
    </source>
</evidence>
<accession>A0A936TFW1</accession>
<feature type="domain" description="Thiamine pyrophosphate enzyme N-terminal TPP-binding" evidence="8">
    <location>
        <begin position="19"/>
        <end position="142"/>
    </location>
</feature>
<feature type="domain" description="Menaquinone biosynthesis protein MenD middle" evidence="9">
    <location>
        <begin position="315"/>
        <end position="465"/>
    </location>
</feature>
<feature type="region of interest" description="Disordered" evidence="7">
    <location>
        <begin position="219"/>
        <end position="251"/>
    </location>
</feature>
<dbReference type="GO" id="GO:0000287">
    <property type="term" value="F:magnesium ion binding"/>
    <property type="evidence" value="ECO:0007669"/>
    <property type="project" value="UniProtKB-UniRule"/>
</dbReference>
<comment type="pathway">
    <text evidence="6">Quinol/quinone metabolism; menaquinone biosynthesis.</text>
</comment>
<keyword evidence="6" id="KW-0474">Menaquinone biosynthesis</keyword>
<keyword evidence="3 6" id="KW-0460">Magnesium</keyword>
<dbReference type="GO" id="GO:0030145">
    <property type="term" value="F:manganese ion binding"/>
    <property type="evidence" value="ECO:0007669"/>
    <property type="project" value="UniProtKB-UniRule"/>
</dbReference>
<dbReference type="InterPro" id="IPR029061">
    <property type="entry name" value="THDP-binding"/>
</dbReference>
<keyword evidence="4 6" id="KW-0786">Thiamine pyrophosphate</keyword>
<comment type="similarity">
    <text evidence="6">Belongs to the TPP enzyme family. MenD subfamily.</text>
</comment>
<sequence length="687" mass="70922">MDRTPDVAPAEDPAVAVTFAATLIDQWCRRGVRHVIVSPGSRSTPLVIGLQWVLDHQGAAAGDRLRAHVVLDERSAAFQAVGVARATGAPAVLVCTSGTAAVEYHPAVVEAHLAALPVLICTADRPPELLNTGAPQTIDQRELYGPSVRAYLEPGPPETSGRGRWRALADEAFDAATGARPGPVQLNLGFREPLVGAVGALPAADSAASPVAAHSTAAVADSAAASPRSVVADDQPQPQPQPQPQRPRTDDVDALIARCSGRRVVVIAGERATRPSAPTRSDHAGCTVGYGQAPAGLGASSTAPDGQPDRVARIILDAAESLGWPVLADPLSGLRLDQPTVVPNFDPMLRSAAVAAALLPEVVVRLGGLVSSKVTGQWLSAVPDQIAIDPAGWFPDPDRVVTHQVQAGPAAVFEALMAAHGADRLTGAPAGWAERWRRVSKRVEVAVEDGRPRVVEAAAVAAALDGMPDGGHLVVSSSMPVRDLEWFGPRVPAGVTVHSNRGANGIDGVVATAVGVARTGVPTAAVVGDLAILHDVGSLVSASAIDNLAVIVVDNDGGGIFSFLPQQRMLPEGDFERWWGTPSGLDLGAIGTGFGLDVVEVQPSVLANVLRRRLTAHRVTGGAAGVPASPTSGESTAPSTSSGGGEEATRISRTAMFRVESDRSNNLAEHQRLLDHLVEAAETALEG</sequence>